<protein>
    <submittedName>
        <fullName evidence="2">Uncharacterized protein</fullName>
    </submittedName>
</protein>
<keyword evidence="1" id="KW-1133">Transmembrane helix</keyword>
<keyword evidence="1" id="KW-0812">Transmembrane</keyword>
<gene>
    <name evidence="2" type="ORF">LVY65_02255</name>
</gene>
<feature type="transmembrane region" description="Helical" evidence="1">
    <location>
        <begin position="321"/>
        <end position="341"/>
    </location>
</feature>
<feature type="transmembrane region" description="Helical" evidence="1">
    <location>
        <begin position="18"/>
        <end position="35"/>
    </location>
</feature>
<keyword evidence="3" id="KW-1185">Reference proteome</keyword>
<feature type="transmembrane region" description="Helical" evidence="1">
    <location>
        <begin position="107"/>
        <end position="125"/>
    </location>
</feature>
<sequence length="356" mass="38406">MDLGAIRTRYEGWSRGPALALIAALIALLALARWSPASAPAPKVRTSAAQHSDLQLYRDIIAGVHAGGGYYKVAADELRKGGYPLKPFFTFRLPTQALAYATFGERTMIVVVWLLCAGLIVAWWQRLKPCLPLPLLAAAMILIAGGLGGMLQPMTGLFHESWAALLLALMIGIYRPERAWPAIIAGAAALMIRELALPMILAMGGLALIERRWREAAAWAAVVAVFAAYMVLHAHWVSEVVRPGDPASQGWSRMLGAQFALKSIAKVTFGIRLPEAVAAGLLVLSLFGWVSVRSGWAVRATLLLAGYGAMVALFARADTFYWALLAAPLSFAGLAFLPNVFTDLAKAMRKVPNFSR</sequence>
<evidence type="ECO:0000313" key="3">
    <source>
        <dbReference type="Proteomes" id="UP001139410"/>
    </source>
</evidence>
<evidence type="ECO:0000313" key="2">
    <source>
        <dbReference type="EMBL" id="MCF2513892.1"/>
    </source>
</evidence>
<keyword evidence="1" id="KW-0472">Membrane</keyword>
<dbReference type="RefSeq" id="WP_235066386.1">
    <property type="nucleotide sequence ID" value="NZ_JAKFGM010000001.1"/>
</dbReference>
<name>A0A9X1TXJ1_9SPHN</name>
<evidence type="ECO:0000256" key="1">
    <source>
        <dbReference type="SAM" id="Phobius"/>
    </source>
</evidence>
<proteinExistence type="predicted"/>
<feature type="transmembrane region" description="Helical" evidence="1">
    <location>
        <begin position="180"/>
        <end position="209"/>
    </location>
</feature>
<feature type="transmembrane region" description="Helical" evidence="1">
    <location>
        <begin position="296"/>
        <end position="315"/>
    </location>
</feature>
<accession>A0A9X1TXJ1</accession>
<dbReference type="Proteomes" id="UP001139410">
    <property type="component" value="Unassembled WGS sequence"/>
</dbReference>
<dbReference type="EMBL" id="JAKFGM010000001">
    <property type="protein sequence ID" value="MCF2513892.1"/>
    <property type="molecule type" value="Genomic_DNA"/>
</dbReference>
<feature type="transmembrane region" description="Helical" evidence="1">
    <location>
        <begin position="216"/>
        <end position="236"/>
    </location>
</feature>
<dbReference type="AlphaFoldDB" id="A0A9X1TXJ1"/>
<feature type="transmembrane region" description="Helical" evidence="1">
    <location>
        <begin position="269"/>
        <end position="289"/>
    </location>
</feature>
<organism evidence="2 3">
    <name type="scientific">Sphingomonas cremea</name>
    <dbReference type="NCBI Taxonomy" id="2904799"/>
    <lineage>
        <taxon>Bacteria</taxon>
        <taxon>Pseudomonadati</taxon>
        <taxon>Pseudomonadota</taxon>
        <taxon>Alphaproteobacteria</taxon>
        <taxon>Sphingomonadales</taxon>
        <taxon>Sphingomonadaceae</taxon>
        <taxon>Sphingomonas</taxon>
    </lineage>
</organism>
<comment type="caution">
    <text evidence="2">The sequence shown here is derived from an EMBL/GenBank/DDBJ whole genome shotgun (WGS) entry which is preliminary data.</text>
</comment>
<reference evidence="2" key="1">
    <citation type="submission" date="2022-01" db="EMBL/GenBank/DDBJ databases">
        <authorList>
            <person name="Jo J.-H."/>
            <person name="Im W.-T."/>
        </authorList>
    </citation>
    <scope>NUCLEOTIDE SEQUENCE</scope>
    <source>
        <strain evidence="2">G124</strain>
    </source>
</reference>
<feature type="transmembrane region" description="Helical" evidence="1">
    <location>
        <begin position="131"/>
        <end position="150"/>
    </location>
</feature>